<proteinExistence type="predicted"/>
<accession>A0A448WJ00</accession>
<sequence length="90" mass="10091">MSVKYIFALVTSHMWVGETIHPALMKSVIGGGVLAHAYYPTPDNVYSFSGDAHFDGDEDWNDGPHKGRIFVPRMAIINLVCCINPYWYAN</sequence>
<evidence type="ECO:0000259" key="5">
    <source>
        <dbReference type="Pfam" id="PF00413"/>
    </source>
</evidence>
<evidence type="ECO:0000256" key="4">
    <source>
        <dbReference type="ARBA" id="ARBA00022833"/>
    </source>
</evidence>
<gene>
    <name evidence="6" type="ORF">PXEA_LOCUS6373</name>
</gene>
<feature type="domain" description="Peptidase M10 metallopeptidase" evidence="5">
    <location>
        <begin position="31"/>
        <end position="64"/>
    </location>
</feature>
<reference evidence="6" key="1">
    <citation type="submission" date="2018-11" db="EMBL/GenBank/DDBJ databases">
        <authorList>
            <consortium name="Pathogen Informatics"/>
        </authorList>
    </citation>
    <scope>NUCLEOTIDE SEQUENCE</scope>
</reference>
<dbReference type="OrthoDB" id="406838at2759"/>
<protein>
    <recommendedName>
        <fullName evidence="5">Peptidase M10 metallopeptidase domain-containing protein</fullName>
    </recommendedName>
</protein>
<dbReference type="GO" id="GO:0004222">
    <property type="term" value="F:metalloendopeptidase activity"/>
    <property type="evidence" value="ECO:0007669"/>
    <property type="project" value="InterPro"/>
</dbReference>
<evidence type="ECO:0000256" key="3">
    <source>
        <dbReference type="ARBA" id="ARBA00022801"/>
    </source>
</evidence>
<name>A0A448WJ00_9PLAT</name>
<evidence type="ECO:0000256" key="2">
    <source>
        <dbReference type="ARBA" id="ARBA00022723"/>
    </source>
</evidence>
<dbReference type="GO" id="GO:0031012">
    <property type="term" value="C:extracellular matrix"/>
    <property type="evidence" value="ECO:0007669"/>
    <property type="project" value="InterPro"/>
</dbReference>
<keyword evidence="7" id="KW-1185">Reference proteome</keyword>
<evidence type="ECO:0000313" key="6">
    <source>
        <dbReference type="EMBL" id="VEL12933.1"/>
    </source>
</evidence>
<dbReference type="InterPro" id="IPR001818">
    <property type="entry name" value="Pept_M10_metallopeptidase"/>
</dbReference>
<dbReference type="Gene3D" id="3.40.390.10">
    <property type="entry name" value="Collagenase (Catalytic Domain)"/>
    <property type="match status" value="1"/>
</dbReference>
<comment type="caution">
    <text evidence="6">The sequence shown here is derived from an EMBL/GenBank/DDBJ whole genome shotgun (WGS) entry which is preliminary data.</text>
</comment>
<keyword evidence="4" id="KW-0862">Zinc</keyword>
<dbReference type="AlphaFoldDB" id="A0A448WJ00"/>
<keyword evidence="3" id="KW-0378">Hydrolase</keyword>
<evidence type="ECO:0000313" key="7">
    <source>
        <dbReference type="Proteomes" id="UP000784294"/>
    </source>
</evidence>
<dbReference type="Pfam" id="PF00413">
    <property type="entry name" value="Peptidase_M10"/>
    <property type="match status" value="1"/>
</dbReference>
<evidence type="ECO:0000256" key="1">
    <source>
        <dbReference type="ARBA" id="ARBA00022670"/>
    </source>
</evidence>
<keyword evidence="1" id="KW-0645">Protease</keyword>
<organism evidence="6 7">
    <name type="scientific">Protopolystoma xenopodis</name>
    <dbReference type="NCBI Taxonomy" id="117903"/>
    <lineage>
        <taxon>Eukaryota</taxon>
        <taxon>Metazoa</taxon>
        <taxon>Spiralia</taxon>
        <taxon>Lophotrochozoa</taxon>
        <taxon>Platyhelminthes</taxon>
        <taxon>Monogenea</taxon>
        <taxon>Polyopisthocotylea</taxon>
        <taxon>Polystomatidea</taxon>
        <taxon>Polystomatidae</taxon>
        <taxon>Protopolystoma</taxon>
    </lineage>
</organism>
<dbReference type="Proteomes" id="UP000784294">
    <property type="component" value="Unassembled WGS sequence"/>
</dbReference>
<keyword evidence="2" id="KW-0479">Metal-binding</keyword>
<dbReference type="GO" id="GO:0008270">
    <property type="term" value="F:zinc ion binding"/>
    <property type="evidence" value="ECO:0007669"/>
    <property type="project" value="InterPro"/>
</dbReference>
<dbReference type="GO" id="GO:0006508">
    <property type="term" value="P:proteolysis"/>
    <property type="evidence" value="ECO:0007669"/>
    <property type="project" value="UniProtKB-KW"/>
</dbReference>
<dbReference type="InterPro" id="IPR024079">
    <property type="entry name" value="MetalloPept_cat_dom_sf"/>
</dbReference>
<dbReference type="EMBL" id="CAAALY010016301">
    <property type="protein sequence ID" value="VEL12933.1"/>
    <property type="molecule type" value="Genomic_DNA"/>
</dbReference>
<dbReference type="SUPFAM" id="SSF55486">
    <property type="entry name" value="Metalloproteases ('zincins'), catalytic domain"/>
    <property type="match status" value="1"/>
</dbReference>